<dbReference type="AlphaFoldDB" id="R0M534"/>
<dbReference type="Proteomes" id="UP000296049">
    <property type="component" value="Unassembled WGS sequence"/>
</dbReference>
<organism evidence="2 3">
    <name type="scientific">Anas platyrhynchos</name>
    <name type="common">Mallard</name>
    <name type="synonym">Anas boschas</name>
    <dbReference type="NCBI Taxonomy" id="8839"/>
    <lineage>
        <taxon>Eukaryota</taxon>
        <taxon>Metazoa</taxon>
        <taxon>Chordata</taxon>
        <taxon>Craniata</taxon>
        <taxon>Vertebrata</taxon>
        <taxon>Euteleostomi</taxon>
        <taxon>Archelosauria</taxon>
        <taxon>Archosauria</taxon>
        <taxon>Dinosauria</taxon>
        <taxon>Saurischia</taxon>
        <taxon>Theropoda</taxon>
        <taxon>Coelurosauria</taxon>
        <taxon>Aves</taxon>
        <taxon>Neognathae</taxon>
        <taxon>Galloanserae</taxon>
        <taxon>Anseriformes</taxon>
        <taxon>Anatidae</taxon>
        <taxon>Anatinae</taxon>
        <taxon>Anas</taxon>
    </lineage>
</organism>
<sequence>MAVPGLQAGQQARAARSIHFSMPSVQPRSRSQTRPYTRIRMLDCKRACRDATTDHKQQHGAKGVSDDWAAPNTATVWAVLGKGWLSRLPNTMELMELMKLYPPDVEERMEVDPPLP</sequence>
<gene>
    <name evidence="2" type="ORF">Anapl_06723</name>
</gene>
<dbReference type="EMBL" id="KB742497">
    <property type="protein sequence ID" value="EOB07753.1"/>
    <property type="molecule type" value="Genomic_DNA"/>
</dbReference>
<feature type="region of interest" description="Disordered" evidence="1">
    <location>
        <begin position="1"/>
        <end position="36"/>
    </location>
</feature>
<reference evidence="3" key="1">
    <citation type="journal article" date="2013" name="Nat. Genet.">
        <title>The duck genome and transcriptome provide insight into an avian influenza virus reservoir species.</title>
        <authorList>
            <person name="Huang Y."/>
            <person name="Li Y."/>
            <person name="Burt D.W."/>
            <person name="Chen H."/>
            <person name="Zhang Y."/>
            <person name="Qian W."/>
            <person name="Kim H."/>
            <person name="Gan S."/>
            <person name="Zhao Y."/>
            <person name="Li J."/>
            <person name="Yi K."/>
            <person name="Feng H."/>
            <person name="Zhu P."/>
            <person name="Li B."/>
            <person name="Liu Q."/>
            <person name="Fairley S."/>
            <person name="Magor K.E."/>
            <person name="Du Z."/>
            <person name="Hu X."/>
            <person name="Goodman L."/>
            <person name="Tafer H."/>
            <person name="Vignal A."/>
            <person name="Lee T."/>
            <person name="Kim K.W."/>
            <person name="Sheng Z."/>
            <person name="An Y."/>
            <person name="Searle S."/>
            <person name="Herrero J."/>
            <person name="Groenen M.A."/>
            <person name="Crooijmans R.P."/>
            <person name="Faraut T."/>
            <person name="Cai Q."/>
            <person name="Webster R.G."/>
            <person name="Aldridge J.R."/>
            <person name="Warren W.C."/>
            <person name="Bartschat S."/>
            <person name="Kehr S."/>
            <person name="Marz M."/>
            <person name="Stadler P.F."/>
            <person name="Smith J."/>
            <person name="Kraus R.H."/>
            <person name="Zhao Y."/>
            <person name="Ren L."/>
            <person name="Fei J."/>
            <person name="Morisson M."/>
            <person name="Kaiser P."/>
            <person name="Griffin D.K."/>
            <person name="Rao M."/>
            <person name="Pitel F."/>
            <person name="Wang J."/>
            <person name="Li N."/>
        </authorList>
    </citation>
    <scope>NUCLEOTIDE SEQUENCE [LARGE SCALE GENOMIC DNA]</scope>
</reference>
<keyword evidence="3" id="KW-1185">Reference proteome</keyword>
<proteinExistence type="predicted"/>
<accession>R0M534</accession>
<evidence type="ECO:0000313" key="2">
    <source>
        <dbReference type="EMBL" id="EOB07753.1"/>
    </source>
</evidence>
<feature type="compositionally biased region" description="Polar residues" evidence="1">
    <location>
        <begin position="23"/>
        <end position="35"/>
    </location>
</feature>
<name>R0M534_ANAPL</name>
<protein>
    <submittedName>
        <fullName evidence="2">Uncharacterized protein</fullName>
    </submittedName>
</protein>
<evidence type="ECO:0000313" key="3">
    <source>
        <dbReference type="Proteomes" id="UP000296049"/>
    </source>
</evidence>
<evidence type="ECO:0000256" key="1">
    <source>
        <dbReference type="SAM" id="MobiDB-lite"/>
    </source>
</evidence>